<dbReference type="OrthoDB" id="7397437at2759"/>
<keyword evidence="1" id="KW-0732">Signal</keyword>
<accession>A0A3G1T150</accession>
<dbReference type="AlphaFoldDB" id="A0A3G1T150"/>
<feature type="chain" id="PRO_5044593389" evidence="1">
    <location>
        <begin position="22"/>
        <end position="106"/>
    </location>
</feature>
<reference evidence="2" key="1">
    <citation type="journal article" date="2018" name="Insect Biochem. Mol. Biol.">
        <title>The expansion of genes encoding soluble silk components in the greater wax moth, Galleria mellonella.</title>
        <authorList>
            <person name="Kludkiewicz B."/>
            <person name="Kucerova L."/>
            <person name="Konikova T."/>
            <person name="Strnad H."/>
            <person name="Hradilova M."/>
            <person name="Zaloudikova A."/>
            <person name="Sehadova H."/>
            <person name="Konik P."/>
            <person name="Sehnal F."/>
            <person name="Zurovec M."/>
        </authorList>
    </citation>
    <scope>NUCLEOTIDE SEQUENCE</scope>
    <source>
        <tissue evidence="2">Larval silk glands</tissue>
    </source>
</reference>
<keyword evidence="3" id="KW-1185">Reference proteome</keyword>
<evidence type="ECO:0000313" key="4">
    <source>
        <dbReference type="RefSeq" id="XP_026758892.1"/>
    </source>
</evidence>
<evidence type="ECO:0000256" key="1">
    <source>
        <dbReference type="SAM" id="SignalP"/>
    </source>
</evidence>
<proteinExistence type="evidence at transcript level"/>
<evidence type="ECO:0000313" key="3">
    <source>
        <dbReference type="Proteomes" id="UP001652740"/>
    </source>
</evidence>
<dbReference type="Proteomes" id="UP001652740">
    <property type="component" value="Unplaced"/>
</dbReference>
<name>A0A3G1T150_GALME</name>
<dbReference type="KEGG" id="gmw:113518258"/>
<protein>
    <submittedName>
        <fullName evidence="2">Seroin 3</fullName>
    </submittedName>
    <submittedName>
        <fullName evidence="4">Uncharacterized protein LOC113518258</fullName>
    </submittedName>
</protein>
<dbReference type="RefSeq" id="XP_026758892.1">
    <property type="nucleotide sequence ID" value="XM_026903091.2"/>
</dbReference>
<organism evidence="2">
    <name type="scientific">Galleria mellonella</name>
    <name type="common">Greater wax moth</name>
    <dbReference type="NCBI Taxonomy" id="7137"/>
    <lineage>
        <taxon>Eukaryota</taxon>
        <taxon>Metazoa</taxon>
        <taxon>Ecdysozoa</taxon>
        <taxon>Arthropoda</taxon>
        <taxon>Hexapoda</taxon>
        <taxon>Insecta</taxon>
        <taxon>Pterygota</taxon>
        <taxon>Neoptera</taxon>
        <taxon>Endopterygota</taxon>
        <taxon>Lepidoptera</taxon>
        <taxon>Glossata</taxon>
        <taxon>Ditrysia</taxon>
        <taxon>Pyraloidea</taxon>
        <taxon>Pyralidae</taxon>
        <taxon>Galleriinae</taxon>
        <taxon>Galleria</taxon>
    </lineage>
</organism>
<reference evidence="4" key="2">
    <citation type="submission" date="2025-04" db="UniProtKB">
        <authorList>
            <consortium name="RefSeq"/>
        </authorList>
    </citation>
    <scope>IDENTIFICATION</scope>
    <source>
        <tissue evidence="4">Whole adult</tissue>
    </source>
</reference>
<feature type="signal peptide" evidence="1">
    <location>
        <begin position="1"/>
        <end position="21"/>
    </location>
</feature>
<evidence type="ECO:0000313" key="2">
    <source>
        <dbReference type="EMBL" id="AXY94624.1"/>
    </source>
</evidence>
<dbReference type="EMBL" id="MG604945">
    <property type="protein sequence ID" value="AXY94624.1"/>
    <property type="molecule type" value="mRNA"/>
</dbReference>
<sequence>MSRLTVVFVLATFLCVNIANANEFPFFGGNFPFPSFDFPKINIPKIKPINIDDIKNLKPSDGGVVNGAAVSSSSTVENVNGVPVRKQQTRIITNDNGQVKEVTYDN</sequence>
<gene>
    <name evidence="2" type="primary">Sn3</name>
    <name evidence="4" type="synonym">LOC113518258</name>
</gene>